<proteinExistence type="predicted"/>
<keyword evidence="3" id="KW-1185">Reference proteome</keyword>
<gene>
    <name evidence="2" type="ORF">ILUMI_20901</name>
</gene>
<comment type="caution">
    <text evidence="2">The sequence shown here is derived from an EMBL/GenBank/DDBJ whole genome shotgun (WGS) entry which is preliminary data.</text>
</comment>
<protein>
    <submittedName>
        <fullName evidence="2">Uncharacterized protein</fullName>
    </submittedName>
</protein>
<name>A0A8K0CDH6_IGNLU</name>
<evidence type="ECO:0000313" key="3">
    <source>
        <dbReference type="Proteomes" id="UP000801492"/>
    </source>
</evidence>
<dbReference type="EMBL" id="VTPC01089973">
    <property type="protein sequence ID" value="KAF2885278.1"/>
    <property type="molecule type" value="Genomic_DNA"/>
</dbReference>
<dbReference type="Proteomes" id="UP000801492">
    <property type="component" value="Unassembled WGS sequence"/>
</dbReference>
<evidence type="ECO:0000313" key="2">
    <source>
        <dbReference type="EMBL" id="KAF2885278.1"/>
    </source>
</evidence>
<reference evidence="2" key="1">
    <citation type="submission" date="2019-08" db="EMBL/GenBank/DDBJ databases">
        <title>The genome of the North American firefly Photinus pyralis.</title>
        <authorList>
            <consortium name="Photinus pyralis genome working group"/>
            <person name="Fallon T.R."/>
            <person name="Sander Lower S.E."/>
            <person name="Weng J.-K."/>
        </authorList>
    </citation>
    <scope>NUCLEOTIDE SEQUENCE</scope>
    <source>
        <strain evidence="2">TRF0915ILg1</strain>
        <tissue evidence="2">Whole body</tissue>
    </source>
</reference>
<accession>A0A8K0CDH6</accession>
<feature type="region of interest" description="Disordered" evidence="1">
    <location>
        <begin position="22"/>
        <end position="41"/>
    </location>
</feature>
<dbReference type="AlphaFoldDB" id="A0A8K0CDH6"/>
<evidence type="ECO:0000256" key="1">
    <source>
        <dbReference type="SAM" id="MobiDB-lite"/>
    </source>
</evidence>
<dbReference type="OrthoDB" id="8197773at2759"/>
<sequence>MQVIAHLTDLMKYEIRPVSGVTTTTAVPPTPSHKPGIYSPKNPPGPTAYFVRGTTYQEYVERLKSPPGFSYFDRYRYPVEHSEEGKNARAKVLYSSGNQRPSSDDLDLLGKDFMELVKDVNTIENDAFLDDNERAERFAKKYDKLFDFRDYIIGNKKIPPTRAYVTLLSLYDLLNKESKKLQLNKYGGYAQDILTVLAEASTGTSANQLQVILSKIVERRDTKDQSILNKLKTLLTDLEKSNSYLNDALRYIPPLQFSL</sequence>
<organism evidence="2 3">
    <name type="scientific">Ignelater luminosus</name>
    <name type="common">Cucubano</name>
    <name type="synonym">Pyrophorus luminosus</name>
    <dbReference type="NCBI Taxonomy" id="2038154"/>
    <lineage>
        <taxon>Eukaryota</taxon>
        <taxon>Metazoa</taxon>
        <taxon>Ecdysozoa</taxon>
        <taxon>Arthropoda</taxon>
        <taxon>Hexapoda</taxon>
        <taxon>Insecta</taxon>
        <taxon>Pterygota</taxon>
        <taxon>Neoptera</taxon>
        <taxon>Endopterygota</taxon>
        <taxon>Coleoptera</taxon>
        <taxon>Polyphaga</taxon>
        <taxon>Elateriformia</taxon>
        <taxon>Elateroidea</taxon>
        <taxon>Elateridae</taxon>
        <taxon>Agrypninae</taxon>
        <taxon>Pyrophorini</taxon>
        <taxon>Ignelater</taxon>
    </lineage>
</organism>